<dbReference type="Proteomes" id="UP000593566">
    <property type="component" value="Unassembled WGS sequence"/>
</dbReference>
<reference evidence="1 2" key="1">
    <citation type="journal article" date="2020" name="Genomics">
        <title>Complete, high-quality genomes from long-read metagenomic sequencing of two wolf lichen thalli reveals enigmatic genome architecture.</title>
        <authorList>
            <person name="McKenzie S.K."/>
            <person name="Walston R.F."/>
            <person name="Allen J.L."/>
        </authorList>
    </citation>
    <scope>NUCLEOTIDE SEQUENCE [LARGE SCALE GENOMIC DNA]</scope>
    <source>
        <strain evidence="1">WasteWater1</strain>
    </source>
</reference>
<dbReference type="GeneID" id="59331441"/>
<evidence type="ECO:0000313" key="1">
    <source>
        <dbReference type="EMBL" id="KAF6220596.1"/>
    </source>
</evidence>
<accession>A0A8H6FA55</accession>
<dbReference type="RefSeq" id="XP_037150031.1">
    <property type="nucleotide sequence ID" value="XM_037293953.1"/>
</dbReference>
<gene>
    <name evidence="1" type="ORF">HO133_003029</name>
</gene>
<sequence length="423" mass="46257">MSSVNKGIGLDKVIRELTLPATVLNPTDSTESAFVSVTEERGGVIYAIIITKVYVRKPRLAGLGSEVRQGWKKHFIETREVLIDSAMVYQMHTLCALSTLFLQSLLTVPTTVLSPSEFRNETSIASLGATNTSSIVRIGLTSLPSSISLTFDLFGSQIPSSAVNAAFNGAITRIHPFLQSKPDEPIANDDFQYRAVGGSVQIGVEAILHHGVSWQQLNSVLRQASSFMNGDPGAGRQHMQELSFEIIEDGTRTGEGLVSYRPSRGLQFRDPTLLNLTNAKDTKLLLAPTDPLLIALRAKTIPFRIPDTPFALIFDVLGDAIPILSVWAAFDGARSQIISPLGQHPSSPIPNDQFEHEEESVRITVLPDKGIIITWKQLSWILDGMYAFMTGAPEHYQLLTCDIKFVGHGKVGSASVWYSRELA</sequence>
<dbReference type="AlphaFoldDB" id="A0A8H6FA55"/>
<organism evidence="1 2">
    <name type="scientific">Letharia lupina</name>
    <dbReference type="NCBI Taxonomy" id="560253"/>
    <lineage>
        <taxon>Eukaryota</taxon>
        <taxon>Fungi</taxon>
        <taxon>Dikarya</taxon>
        <taxon>Ascomycota</taxon>
        <taxon>Pezizomycotina</taxon>
        <taxon>Lecanoromycetes</taxon>
        <taxon>OSLEUM clade</taxon>
        <taxon>Lecanoromycetidae</taxon>
        <taxon>Lecanorales</taxon>
        <taxon>Lecanorineae</taxon>
        <taxon>Parmeliaceae</taxon>
        <taxon>Letharia</taxon>
    </lineage>
</organism>
<name>A0A8H6FA55_9LECA</name>
<comment type="caution">
    <text evidence="1">The sequence shown here is derived from an EMBL/GenBank/DDBJ whole genome shotgun (WGS) entry which is preliminary data.</text>
</comment>
<protein>
    <submittedName>
        <fullName evidence="1">Uncharacterized protein</fullName>
    </submittedName>
</protein>
<proteinExistence type="predicted"/>
<evidence type="ECO:0000313" key="2">
    <source>
        <dbReference type="Proteomes" id="UP000593566"/>
    </source>
</evidence>
<dbReference type="EMBL" id="JACCJB010000016">
    <property type="protein sequence ID" value="KAF6220596.1"/>
    <property type="molecule type" value="Genomic_DNA"/>
</dbReference>
<keyword evidence="2" id="KW-1185">Reference proteome</keyword>